<dbReference type="SUPFAM" id="SSF48179">
    <property type="entry name" value="6-phosphogluconate dehydrogenase C-terminal domain-like"/>
    <property type="match status" value="1"/>
</dbReference>
<sequence length="399" mass="43887">MVVVVVCGGGNGAHTLAGVAASRPNTEVRVLTLFADEAERWTKAMESSDFVTNIHNHDKSITKLTNKPRLVTKDPGKAAIGAEIIILAVPAFVHAQYLEALKPHVTPGTILVGLPGQPGFEFDVYTIWGPLASKCSIMAFESLPWACRIAEFGQCVEILGTKESLVGAVHIGSVPSKFDPTLLLQGCLGPHPSLLTKGHLLGITLMSVNSYIHSSILYGRWHDWNGTPLDEAPLFYQGIDQDTADLMSGMSDEILVIAKEIMKKNPKVDLHNVDHVLQWYLRVYEDDIQDKSNLYTAIRSNEAYIGLTHPMSKTEDGKYLPNFKHRYLSEDIPYGLAVSKGVAEVVGVNTPLIDKVLIWCQEKLGKEYLVDGKMIGKDVTFTRCPQRYSMTTVDAILGK</sequence>
<gene>
    <name evidence="2" type="primary">AlDH</name>
</gene>
<dbReference type="Gene3D" id="3.40.50.720">
    <property type="entry name" value="NAD(P)-binding Rossmann-like Domain"/>
    <property type="match status" value="1"/>
</dbReference>
<feature type="domain" description="Opine dehydrogenase" evidence="1">
    <location>
        <begin position="198"/>
        <end position="362"/>
    </location>
</feature>
<dbReference type="GO" id="GO:0016491">
    <property type="term" value="F:oxidoreductase activity"/>
    <property type="evidence" value="ECO:0007669"/>
    <property type="project" value="InterPro"/>
</dbReference>
<accession>A0A9J0</accession>
<reference evidence="2" key="1">
    <citation type="journal article" date="2007" name="Comp. Biochem. Physiol. B, Biochem. Mol. Biol.">
        <title>Purification, characterization, and cDNA cloning of opine dehydrogenases from the polychaete rockworm Marphysa sanguinea.</title>
        <authorList>
            <person name="Endo N."/>
            <person name="Kan-No N."/>
            <person name="Nagahisa E."/>
        </authorList>
    </citation>
    <scope>NUCLEOTIDE SEQUENCE</scope>
    <source>
        <tissue evidence="2">Muscle</tissue>
    </source>
</reference>
<proteinExistence type="evidence at transcript level"/>
<name>A0A9J0_MARSA</name>
<dbReference type="InterPro" id="IPR003421">
    <property type="entry name" value="Opine_DH"/>
</dbReference>
<dbReference type="InterPro" id="IPR036291">
    <property type="entry name" value="NAD(P)-bd_dom_sf"/>
</dbReference>
<dbReference type="EMBL" id="AB278572">
    <property type="protein sequence ID" value="BAF36492.1"/>
    <property type="molecule type" value="mRNA"/>
</dbReference>
<organism evidence="2">
    <name type="scientific">Marphysa sanguinea</name>
    <name type="common">Polychaete worm</name>
    <name type="synonym">Nereis sanguinea</name>
    <dbReference type="NCBI Taxonomy" id="167828"/>
    <lineage>
        <taxon>Eukaryota</taxon>
        <taxon>Metazoa</taxon>
        <taxon>Spiralia</taxon>
        <taxon>Lophotrochozoa</taxon>
        <taxon>Annelida</taxon>
        <taxon>Polychaeta</taxon>
        <taxon>Errantia</taxon>
        <taxon>Eunicida</taxon>
        <taxon>Eunicidae</taxon>
        <taxon>Marphysa</taxon>
    </lineage>
</organism>
<dbReference type="Gene3D" id="1.10.1040.10">
    <property type="entry name" value="N-(1-d-carboxylethyl)-l-norvaline Dehydrogenase, domain 2"/>
    <property type="match status" value="1"/>
</dbReference>
<dbReference type="InterPro" id="IPR008927">
    <property type="entry name" value="6-PGluconate_DH-like_C_sf"/>
</dbReference>
<dbReference type="PANTHER" id="PTHR38015:SF1">
    <property type="entry name" value="OPINE DEHYDROGENASE DOMAIN-CONTAINING PROTEIN"/>
    <property type="match status" value="1"/>
</dbReference>
<dbReference type="PANTHER" id="PTHR38015">
    <property type="entry name" value="BLR6086 PROTEIN"/>
    <property type="match status" value="1"/>
</dbReference>
<dbReference type="SUPFAM" id="SSF51735">
    <property type="entry name" value="NAD(P)-binding Rossmann-fold domains"/>
    <property type="match status" value="1"/>
</dbReference>
<dbReference type="InterPro" id="IPR051729">
    <property type="entry name" value="Opine/Lysopine_DH"/>
</dbReference>
<protein>
    <submittedName>
        <fullName evidence="2">Alanopine dehydrogenase</fullName>
    </submittedName>
</protein>
<dbReference type="BioCyc" id="MetaCyc:MONOMER-18206"/>
<evidence type="ECO:0000313" key="2">
    <source>
        <dbReference type="EMBL" id="BAF36492.1"/>
    </source>
</evidence>
<evidence type="ECO:0000259" key="1">
    <source>
        <dbReference type="Pfam" id="PF02317"/>
    </source>
</evidence>
<dbReference type="InterPro" id="IPR013328">
    <property type="entry name" value="6PGD_dom2"/>
</dbReference>
<dbReference type="Pfam" id="PF02317">
    <property type="entry name" value="Octopine_DH"/>
    <property type="match status" value="1"/>
</dbReference>
<dbReference type="AlphaFoldDB" id="A0A9J0"/>